<evidence type="ECO:0000313" key="11">
    <source>
        <dbReference type="Proteomes" id="UP000808349"/>
    </source>
</evidence>
<dbReference type="AlphaFoldDB" id="A0A9D7SD73"/>
<keyword evidence="4 7" id="KW-0812">Transmembrane</keyword>
<dbReference type="Gene3D" id="2.60.40.1120">
    <property type="entry name" value="Carboxypeptidase-like, regulatory domain"/>
    <property type="match status" value="1"/>
</dbReference>
<name>A0A9D7SD73_9BACT</name>
<dbReference type="EMBL" id="JADKFW010000017">
    <property type="protein sequence ID" value="MBK9719256.1"/>
    <property type="molecule type" value="Genomic_DNA"/>
</dbReference>
<comment type="caution">
    <text evidence="10">The sequence shown here is derived from an EMBL/GenBank/DDBJ whole genome shotgun (WGS) entry which is preliminary data.</text>
</comment>
<dbReference type="Gene3D" id="2.40.170.20">
    <property type="entry name" value="TonB-dependent receptor, beta-barrel domain"/>
    <property type="match status" value="1"/>
</dbReference>
<gene>
    <name evidence="10" type="ORF">IPO85_17405</name>
</gene>
<evidence type="ECO:0000313" key="10">
    <source>
        <dbReference type="EMBL" id="MBK9719256.1"/>
    </source>
</evidence>
<evidence type="ECO:0000256" key="5">
    <source>
        <dbReference type="ARBA" id="ARBA00023136"/>
    </source>
</evidence>
<dbReference type="Pfam" id="PF13715">
    <property type="entry name" value="CarbopepD_reg_2"/>
    <property type="match status" value="1"/>
</dbReference>
<feature type="signal peptide" evidence="8">
    <location>
        <begin position="1"/>
        <end position="20"/>
    </location>
</feature>
<evidence type="ECO:0000256" key="2">
    <source>
        <dbReference type="ARBA" id="ARBA00022448"/>
    </source>
</evidence>
<evidence type="ECO:0000259" key="9">
    <source>
        <dbReference type="Pfam" id="PF07715"/>
    </source>
</evidence>
<organism evidence="10 11">
    <name type="scientific">Candidatus Defluviibacterium haderslevense</name>
    <dbReference type="NCBI Taxonomy" id="2981993"/>
    <lineage>
        <taxon>Bacteria</taxon>
        <taxon>Pseudomonadati</taxon>
        <taxon>Bacteroidota</taxon>
        <taxon>Saprospiria</taxon>
        <taxon>Saprospirales</taxon>
        <taxon>Saprospiraceae</taxon>
        <taxon>Candidatus Defluviibacterium</taxon>
    </lineage>
</organism>
<keyword evidence="8" id="KW-0732">Signal</keyword>
<evidence type="ECO:0000256" key="7">
    <source>
        <dbReference type="PROSITE-ProRule" id="PRU01360"/>
    </source>
</evidence>
<comment type="similarity">
    <text evidence="7">Belongs to the TonB-dependent receptor family.</text>
</comment>
<protein>
    <submittedName>
        <fullName evidence="10">SusC/RagA family TonB-linked outer membrane protein</fullName>
    </submittedName>
</protein>
<dbReference type="InterPro" id="IPR012910">
    <property type="entry name" value="Plug_dom"/>
</dbReference>
<dbReference type="Gene3D" id="2.170.130.10">
    <property type="entry name" value="TonB-dependent receptor, plug domain"/>
    <property type="match status" value="1"/>
</dbReference>
<feature type="chain" id="PRO_5038964398" evidence="8">
    <location>
        <begin position="21"/>
        <end position="1091"/>
    </location>
</feature>
<evidence type="ECO:0000256" key="1">
    <source>
        <dbReference type="ARBA" id="ARBA00004571"/>
    </source>
</evidence>
<keyword evidence="5 7" id="KW-0472">Membrane</keyword>
<dbReference type="SUPFAM" id="SSF49464">
    <property type="entry name" value="Carboxypeptidase regulatory domain-like"/>
    <property type="match status" value="1"/>
</dbReference>
<evidence type="ECO:0000256" key="3">
    <source>
        <dbReference type="ARBA" id="ARBA00022452"/>
    </source>
</evidence>
<comment type="subcellular location">
    <subcellularLocation>
        <location evidence="1 7">Cell outer membrane</location>
        <topology evidence="1 7">Multi-pass membrane protein</topology>
    </subcellularLocation>
</comment>
<sequence length="1091" mass="117352">MKKVLLMLLAFFSVMLSTEAQRLIKGNVTDKSGDPVIGANVLAKGTAVGTITDLNGNYTLTVPEGVNTIVVSYTGYTSQELALGASNMMDIIMEEGVLLQETVITALGISKTQKSLGYGIQEVSGSEITNANTTSALEALSGKVAGLQTIKSNGSAGAPTRVILRGPSTFNGNNEALIVVDGIRISNAENHSERSLAGVSNSNRGMDINPNDIASVSVLKGGAASALYGAEGANGVILITTKKGRNTDGKVNVDFNTSMSFSSYNKLPKLQNNYVQGSDGKYNSPATGQSGSWGPKADTLFWDGVSNAFDKHGAIVGKSNPNAKEKFTPYDSYDVFQTGATYNNNINFTGGSKLFNFKVSAGHLSEQGITPLNTFARTNLGTAVGSDLIDNKLHIGAQANFSNSGGRRIQQGSNTSGLMLGLFRTPNSFDNSYGYGNSAVDERDAIYQPNGKQRNYRGGGGYDNPYWVIVNNPFRDNVNRLIGGMNVSYDFHKWFTLGTNVGLDNYSDNRVQSFEINSRAFPSGRIFDDTYLYRSLDWYITASGKGSLSDKFTLDYNVGTNIYKTNLNNNYIQGDGFSFSGFPNLANASAITTTKTLKNSRTLSFLGSASLGFKNFLYLNLTGRQDYLSSLIDPAKELKVNDIAIFYPSASIGFVFSELVHLDAVDFGKVRIAYSAVGAGAPDAYLTSTSFVVPPTAGTVNDLNDGWTNGLGFPFNGSVTGFEKDNVLGAQGLVPSLSKEIEVGLEMKFLKNRIGFDLSLYKKNAIDQIVTVPIAASTGYQRATINSGELETKGIDLALGISPVRMKNFNWDMNFNFTKWKTLVLSIADGVDQIYLDGFQGSSVYNLAPQKDANGKVTKTYEYGQLYGGVWLRDGNGNLVIDDDPASDYYGKPIADPIQGHLGNPNPDFLLGINNSFTYKNLNLSFLFDIKSGGQMWNGTKGALTFFGRSENTDNRGSEKVFEGVNGHLDADGNPVIGTTKNTIKTVLDQAWYQDNGGGFGVVAEDFIEDASFVRLRNISLSYKIGDHFKSNKILKGVTVTLSGQNLWLSTPYSGIDPETSLVGSNSNGQGLDYFGGPNTKSITAAVALKF</sequence>
<dbReference type="Pfam" id="PF07715">
    <property type="entry name" value="Plug"/>
    <property type="match status" value="1"/>
</dbReference>
<dbReference type="Proteomes" id="UP000808349">
    <property type="component" value="Unassembled WGS sequence"/>
</dbReference>
<dbReference type="InterPro" id="IPR039426">
    <property type="entry name" value="TonB-dep_rcpt-like"/>
</dbReference>
<reference evidence="10 11" key="1">
    <citation type="submission" date="2020-10" db="EMBL/GenBank/DDBJ databases">
        <title>Connecting structure to function with the recovery of over 1000 high-quality activated sludge metagenome-assembled genomes encoding full-length rRNA genes using long-read sequencing.</title>
        <authorList>
            <person name="Singleton C.M."/>
            <person name="Petriglieri F."/>
            <person name="Kristensen J.M."/>
            <person name="Kirkegaard R.H."/>
            <person name="Michaelsen T.Y."/>
            <person name="Andersen M.H."/>
            <person name="Karst S.M."/>
            <person name="Dueholm M.S."/>
            <person name="Nielsen P.H."/>
            <person name="Albertsen M."/>
        </authorList>
    </citation>
    <scope>NUCLEOTIDE SEQUENCE [LARGE SCALE GENOMIC DNA]</scope>
    <source>
        <strain evidence="10">Ribe_18-Q3-R11-54_BAT3C.373</strain>
    </source>
</reference>
<dbReference type="InterPro" id="IPR036942">
    <property type="entry name" value="Beta-barrel_TonB_sf"/>
</dbReference>
<dbReference type="InterPro" id="IPR037066">
    <property type="entry name" value="Plug_dom_sf"/>
</dbReference>
<dbReference type="GO" id="GO:0009279">
    <property type="term" value="C:cell outer membrane"/>
    <property type="evidence" value="ECO:0007669"/>
    <property type="project" value="UniProtKB-SubCell"/>
</dbReference>
<keyword evidence="3 7" id="KW-1134">Transmembrane beta strand</keyword>
<dbReference type="NCBIfam" id="TIGR04056">
    <property type="entry name" value="OMP_RagA_SusC"/>
    <property type="match status" value="1"/>
</dbReference>
<dbReference type="InterPro" id="IPR008969">
    <property type="entry name" value="CarboxyPept-like_regulatory"/>
</dbReference>
<dbReference type="PROSITE" id="PS52016">
    <property type="entry name" value="TONB_DEPENDENT_REC_3"/>
    <property type="match status" value="1"/>
</dbReference>
<keyword evidence="6 7" id="KW-0998">Cell outer membrane</keyword>
<dbReference type="SUPFAM" id="SSF56935">
    <property type="entry name" value="Porins"/>
    <property type="match status" value="1"/>
</dbReference>
<keyword evidence="2 7" id="KW-0813">Transport</keyword>
<evidence type="ECO:0000256" key="8">
    <source>
        <dbReference type="SAM" id="SignalP"/>
    </source>
</evidence>
<accession>A0A9D7SD73</accession>
<evidence type="ECO:0000256" key="6">
    <source>
        <dbReference type="ARBA" id="ARBA00023237"/>
    </source>
</evidence>
<dbReference type="InterPro" id="IPR023997">
    <property type="entry name" value="TonB-dep_OMP_SusC/RagA_CS"/>
</dbReference>
<evidence type="ECO:0000256" key="4">
    <source>
        <dbReference type="ARBA" id="ARBA00022692"/>
    </source>
</evidence>
<feature type="domain" description="TonB-dependent receptor plug" evidence="9">
    <location>
        <begin position="115"/>
        <end position="236"/>
    </location>
</feature>
<proteinExistence type="inferred from homology"/>
<dbReference type="InterPro" id="IPR023996">
    <property type="entry name" value="TonB-dep_OMP_SusC/RagA"/>
</dbReference>
<dbReference type="NCBIfam" id="TIGR04057">
    <property type="entry name" value="SusC_RagA_signa"/>
    <property type="match status" value="1"/>
</dbReference>